<feature type="domain" description="C2H2-type" evidence="2">
    <location>
        <begin position="665"/>
        <end position="689"/>
    </location>
</feature>
<feature type="domain" description="C2H2-type" evidence="2">
    <location>
        <begin position="620"/>
        <end position="654"/>
    </location>
</feature>
<evidence type="ECO:0000256" key="1">
    <source>
        <dbReference type="SAM" id="MobiDB-lite"/>
    </source>
</evidence>
<dbReference type="InterPro" id="IPR021842">
    <property type="entry name" value="DUF3435"/>
</dbReference>
<feature type="region of interest" description="Disordered" evidence="1">
    <location>
        <begin position="590"/>
        <end position="612"/>
    </location>
</feature>
<dbReference type="EMBL" id="MLKD01000003">
    <property type="protein sequence ID" value="OQE28376.1"/>
    <property type="molecule type" value="Genomic_DNA"/>
</dbReference>
<evidence type="ECO:0000313" key="3">
    <source>
        <dbReference type="EMBL" id="OQE28376.1"/>
    </source>
</evidence>
<proteinExistence type="predicted"/>
<reference evidence="4" key="1">
    <citation type="journal article" date="2017" name="Nat. Microbiol.">
        <title>Global analysis of biosynthetic gene clusters reveals vast potential of secondary metabolite production in Penicillium species.</title>
        <authorList>
            <person name="Nielsen J.C."/>
            <person name="Grijseels S."/>
            <person name="Prigent S."/>
            <person name="Ji B."/>
            <person name="Dainat J."/>
            <person name="Nielsen K.F."/>
            <person name="Frisvad J.C."/>
            <person name="Workman M."/>
            <person name="Nielsen J."/>
        </authorList>
    </citation>
    <scope>NUCLEOTIDE SEQUENCE [LARGE SCALE GENOMIC DNA]</scope>
    <source>
        <strain evidence="4">IBT 24891</strain>
    </source>
</reference>
<dbReference type="Proteomes" id="UP000191285">
    <property type="component" value="Unassembled WGS sequence"/>
</dbReference>
<name>A0A1V6TQF0_9EURO</name>
<organism evidence="3 4">
    <name type="scientific">Penicillium steckii</name>
    <dbReference type="NCBI Taxonomy" id="303698"/>
    <lineage>
        <taxon>Eukaryota</taxon>
        <taxon>Fungi</taxon>
        <taxon>Dikarya</taxon>
        <taxon>Ascomycota</taxon>
        <taxon>Pezizomycotina</taxon>
        <taxon>Eurotiomycetes</taxon>
        <taxon>Eurotiomycetidae</taxon>
        <taxon>Eurotiales</taxon>
        <taxon>Aspergillaceae</taxon>
        <taxon>Penicillium</taxon>
    </lineage>
</organism>
<dbReference type="AlphaFoldDB" id="A0A1V6TQF0"/>
<evidence type="ECO:0000313" key="4">
    <source>
        <dbReference type="Proteomes" id="UP000191285"/>
    </source>
</evidence>
<dbReference type="PANTHER" id="PTHR37535:SF4">
    <property type="entry name" value="FLUG DOMAIN-CONTAINING PROTEIN"/>
    <property type="match status" value="1"/>
</dbReference>
<dbReference type="SMART" id="SM00355">
    <property type="entry name" value="ZnF_C2H2"/>
    <property type="match status" value="2"/>
</dbReference>
<comment type="caution">
    <text evidence="3">The sequence shown here is derived from an EMBL/GenBank/DDBJ whole genome shotgun (WGS) entry which is preliminary data.</text>
</comment>
<dbReference type="PANTHER" id="PTHR37535">
    <property type="entry name" value="FLUG DOMAIN PROTEIN"/>
    <property type="match status" value="1"/>
</dbReference>
<dbReference type="OrthoDB" id="4485682at2759"/>
<evidence type="ECO:0000259" key="2">
    <source>
        <dbReference type="SMART" id="SM00355"/>
    </source>
</evidence>
<sequence>MVLPKKNPPKNAAAVVDWNAFLREPDPEPDDENKPSTRRKVTTMGNNFKKWTKLLDPPDWKFWLLERFNLRLIEGFLRWYLDNHNVDRKSAFLTHARYFSMFCNQERGQEAPYEMKQKLKALVGSTLSDQYELELSSFELPPFNIDDLLFTTYHLLAWCSFTFPTVRSMFQLNTLRKMMAATSARPGTLIESSGYLHENDALKWKDIELFMVKHPDCPTSQVLLMRVRHRLNKGRRNEGVAPVYTYTERNDNLGLCVIQDILMYAFLDDAFDSPYIRCPRDIWCLTRVPDHRLSTPIELKDSVKELPILRSACQNEKGLLVTDSRRALQYHQVRTWEATASEQAGFKDKGTLYKYRKGAAANIRHLDEHSRNRIMGHTHGRTFAHYISIMDDTQSMFMETPARKSLLSLATHASITRDPSAPQQPTDAQKDAIELDAQMAGWKSECRRLRTDLIMQFGQLKAAHGFGDPRSKQLQKLQNQIKSRRKRLCDAARRDRRADFFRDIGNRIIESNQRGEQLTFTPDDSRIQPERITLANLEFQNRDVDQIGESQLIEDRIRSLELRLEIHKLHVPRGLKAHVRFNEKTVKTISGDESEESEKDKLQLKSLPKTKRKQQSKPILKCPVCLANTKELLHVARNYQYARKDALQRHFATHKLPMFFEGPGRRCDLPGCSYTFPSLNGYKLHLSKHHSIFL</sequence>
<dbReference type="STRING" id="303698.A0A1V6TQF0"/>
<gene>
    <name evidence="3" type="ORF">PENSTE_c003G08561</name>
</gene>
<protein>
    <recommendedName>
        <fullName evidence="2">C2H2-type domain-containing protein</fullName>
    </recommendedName>
</protein>
<dbReference type="Pfam" id="PF11917">
    <property type="entry name" value="DUF3435"/>
    <property type="match status" value="1"/>
</dbReference>
<accession>A0A1V6TQF0</accession>
<dbReference type="InterPro" id="IPR013087">
    <property type="entry name" value="Znf_C2H2_type"/>
</dbReference>
<keyword evidence="4" id="KW-1185">Reference proteome</keyword>